<reference evidence="3 4" key="1">
    <citation type="submission" date="2018-08" db="EMBL/GenBank/DDBJ databases">
        <title>Wenzhouxiangella salilacus sp. nov., a novel bacterium isolated from a saline lake in Xinjiang Province, China.</title>
        <authorList>
            <person name="Han S."/>
        </authorList>
    </citation>
    <scope>NUCLEOTIDE SEQUENCE [LARGE SCALE GENOMIC DNA]</scope>
    <source>
        <strain evidence="3 4">XDB06</strain>
    </source>
</reference>
<dbReference type="PANTHER" id="PTHR35893:SF3">
    <property type="entry name" value="INNER MEMBRANE PROTEIN"/>
    <property type="match status" value="1"/>
</dbReference>
<comment type="caution">
    <text evidence="3">The sequence shown here is derived from an EMBL/GenBank/DDBJ whole genome shotgun (WGS) entry which is preliminary data.</text>
</comment>
<dbReference type="EMBL" id="QUZK01000033">
    <property type="protein sequence ID" value="RFF30679.1"/>
    <property type="molecule type" value="Genomic_DNA"/>
</dbReference>
<dbReference type="OrthoDB" id="8548296at2"/>
<dbReference type="Proteomes" id="UP000260351">
    <property type="component" value="Unassembled WGS sequence"/>
</dbReference>
<proteinExistence type="predicted"/>
<feature type="compositionally biased region" description="Basic and acidic residues" evidence="2">
    <location>
        <begin position="37"/>
        <end position="53"/>
    </location>
</feature>
<evidence type="ECO:0000313" key="3">
    <source>
        <dbReference type="EMBL" id="RFF30679.1"/>
    </source>
</evidence>
<dbReference type="InterPro" id="IPR010279">
    <property type="entry name" value="YqjD/ElaB"/>
</dbReference>
<keyword evidence="4" id="KW-1185">Reference proteome</keyword>
<evidence type="ECO:0000256" key="1">
    <source>
        <dbReference type="SAM" id="Coils"/>
    </source>
</evidence>
<dbReference type="AlphaFoldDB" id="A0A3E1K994"/>
<evidence type="ECO:0000313" key="4">
    <source>
        <dbReference type="Proteomes" id="UP000260351"/>
    </source>
</evidence>
<gene>
    <name evidence="3" type="ORF">DZC52_07030</name>
</gene>
<protein>
    <submittedName>
        <fullName evidence="3">DUF883 family protein</fullName>
    </submittedName>
</protein>
<sequence>MATGTDKELQELREEFNQLKDELSGIGKTVRQLAHTATDEGRDRLRSAAEHSRQQARETWSAFEHEVEERPMTSIAVALGIGFILGKLLDR</sequence>
<organism evidence="3 4">
    <name type="scientific">Wenzhouxiangella sediminis</name>
    <dbReference type="NCBI Taxonomy" id="1792836"/>
    <lineage>
        <taxon>Bacteria</taxon>
        <taxon>Pseudomonadati</taxon>
        <taxon>Pseudomonadota</taxon>
        <taxon>Gammaproteobacteria</taxon>
        <taxon>Chromatiales</taxon>
        <taxon>Wenzhouxiangellaceae</taxon>
        <taxon>Wenzhouxiangella</taxon>
    </lineage>
</organism>
<dbReference type="GO" id="GO:0043022">
    <property type="term" value="F:ribosome binding"/>
    <property type="evidence" value="ECO:0007669"/>
    <property type="project" value="InterPro"/>
</dbReference>
<feature type="region of interest" description="Disordered" evidence="2">
    <location>
        <begin position="30"/>
        <end position="53"/>
    </location>
</feature>
<name>A0A3E1K994_9GAMM</name>
<accession>A0A3E1K994</accession>
<keyword evidence="1" id="KW-0175">Coiled coil</keyword>
<dbReference type="PANTHER" id="PTHR35893">
    <property type="entry name" value="INNER MEMBRANE PROTEIN-RELATED"/>
    <property type="match status" value="1"/>
</dbReference>
<feature type="coiled-coil region" evidence="1">
    <location>
        <begin position="2"/>
        <end position="29"/>
    </location>
</feature>
<dbReference type="RefSeq" id="WP_116650420.1">
    <property type="nucleotide sequence ID" value="NZ_QUZK01000033.1"/>
</dbReference>
<evidence type="ECO:0000256" key="2">
    <source>
        <dbReference type="SAM" id="MobiDB-lite"/>
    </source>
</evidence>